<feature type="compositionally biased region" description="Low complexity" evidence="2">
    <location>
        <begin position="1"/>
        <end position="11"/>
    </location>
</feature>
<dbReference type="GO" id="GO:0008270">
    <property type="term" value="F:zinc ion binding"/>
    <property type="evidence" value="ECO:0007669"/>
    <property type="project" value="UniProtKB-KW"/>
</dbReference>
<protein>
    <recommendedName>
        <fullName evidence="3">CCHC-type domain-containing protein</fullName>
    </recommendedName>
</protein>
<evidence type="ECO:0000259" key="3">
    <source>
        <dbReference type="PROSITE" id="PS50158"/>
    </source>
</evidence>
<dbReference type="InterPro" id="IPR040256">
    <property type="entry name" value="At4g02000-like"/>
</dbReference>
<feature type="compositionally biased region" description="Basic and acidic residues" evidence="2">
    <location>
        <begin position="379"/>
        <end position="399"/>
    </location>
</feature>
<evidence type="ECO:0000313" key="4">
    <source>
        <dbReference type="EMBL" id="RIA05438.1"/>
    </source>
</evidence>
<evidence type="ECO:0000256" key="2">
    <source>
        <dbReference type="SAM" id="MobiDB-lite"/>
    </source>
</evidence>
<dbReference type="GO" id="GO:0003676">
    <property type="term" value="F:nucleic acid binding"/>
    <property type="evidence" value="ECO:0007669"/>
    <property type="project" value="InterPro"/>
</dbReference>
<accession>A0A397KYV3</accession>
<dbReference type="Proteomes" id="UP000264353">
    <property type="component" value="Unassembled WGS sequence"/>
</dbReference>
<organism evidence="4">
    <name type="scientific">Brassica campestris</name>
    <name type="common">Field mustard</name>
    <dbReference type="NCBI Taxonomy" id="3711"/>
    <lineage>
        <taxon>Eukaryota</taxon>
        <taxon>Viridiplantae</taxon>
        <taxon>Streptophyta</taxon>
        <taxon>Embryophyta</taxon>
        <taxon>Tracheophyta</taxon>
        <taxon>Spermatophyta</taxon>
        <taxon>Magnoliopsida</taxon>
        <taxon>eudicotyledons</taxon>
        <taxon>Gunneridae</taxon>
        <taxon>Pentapetalae</taxon>
        <taxon>rosids</taxon>
        <taxon>malvids</taxon>
        <taxon>Brassicales</taxon>
        <taxon>Brassicaceae</taxon>
        <taxon>Brassiceae</taxon>
        <taxon>Brassica</taxon>
    </lineage>
</organism>
<keyword evidence="1" id="KW-0862">Zinc</keyword>
<keyword evidence="1" id="KW-0863">Zinc-finger</keyword>
<feature type="region of interest" description="Disordered" evidence="2">
    <location>
        <begin position="372"/>
        <end position="399"/>
    </location>
</feature>
<dbReference type="PANTHER" id="PTHR31286:SF181">
    <property type="entry name" value="ZINC KNUCKLE (CCHC-TYPE) FAMILY PROTEIN"/>
    <property type="match status" value="1"/>
</dbReference>
<dbReference type="InterPro" id="IPR025558">
    <property type="entry name" value="DUF4283"/>
</dbReference>
<evidence type="ECO:0000256" key="1">
    <source>
        <dbReference type="PROSITE-ProRule" id="PRU00047"/>
    </source>
</evidence>
<dbReference type="EMBL" id="KZ864123">
    <property type="protein sequence ID" value="RIA05438.1"/>
    <property type="molecule type" value="Genomic_DNA"/>
</dbReference>
<feature type="non-terminal residue" evidence="4">
    <location>
        <position position="399"/>
    </location>
</feature>
<dbReference type="PROSITE" id="PS50158">
    <property type="entry name" value="ZF_CCHC"/>
    <property type="match status" value="1"/>
</dbReference>
<gene>
    <name evidence="4" type="ORF">BRARA_K00259</name>
</gene>
<dbReference type="Pfam" id="PF14111">
    <property type="entry name" value="DUF4283"/>
    <property type="match status" value="1"/>
</dbReference>
<feature type="domain" description="CCHC-type" evidence="3">
    <location>
        <begin position="268"/>
        <end position="282"/>
    </location>
</feature>
<feature type="region of interest" description="Disordered" evidence="2">
    <location>
        <begin position="1"/>
        <end position="21"/>
    </location>
</feature>
<dbReference type="AlphaFoldDB" id="A0A397KYV3"/>
<dbReference type="InterPro" id="IPR001878">
    <property type="entry name" value="Znf_CCHC"/>
</dbReference>
<proteinExistence type="predicted"/>
<name>A0A397KYV3_BRACM</name>
<keyword evidence="1" id="KW-0479">Metal-binding</keyword>
<sequence>MMIPVSVSPSSAPIDPGGVEEGKISDRENQIWNGELEVKLQGSSVPESIPASRVPSYAARLKYSLRNLHKVSDPTFLDDSTPVVQAPESVLLETSKLWKDHIVAHFHGRRPSVTKILADLNPVWENFEKITVRTVSDTCVLIFISSVQNREWVLQVGYWQVDRCAFSVYPWSADGNLAAQELLFAPTWAVLKNVPPQLYSLKGISVVASGIGEPLHTENSRLDPYHFGNTKVKVEIDLAHTPLEVVEVRDTQENSVRINIEYPSLPPKCINCGKFGHLMNRCHKPLMKRKHVQRKEKVISVVKAVEEVSLLEEPQGDQVAAVVREEMKKNRVRSRSRRRARSRARSRALSLPPEVLSVAESEELPVVKKVERKKGGRSSVEKDSSKEAMMSSKDELFVL</sequence>
<reference evidence="4" key="1">
    <citation type="submission" date="2018-06" db="EMBL/GenBank/DDBJ databases">
        <title>WGS assembly of Brassica rapa FPsc.</title>
        <authorList>
            <person name="Bowman J."/>
            <person name="Kohchi T."/>
            <person name="Yamato K."/>
            <person name="Jenkins J."/>
            <person name="Shu S."/>
            <person name="Ishizaki K."/>
            <person name="Yamaoka S."/>
            <person name="Nishihama R."/>
            <person name="Nakamura Y."/>
            <person name="Berger F."/>
            <person name="Adam C."/>
            <person name="Aki S."/>
            <person name="Althoff F."/>
            <person name="Araki T."/>
            <person name="Arteaga-Vazquez M."/>
            <person name="Balasubrmanian S."/>
            <person name="Bauer D."/>
            <person name="Boehm C."/>
            <person name="Briginshaw L."/>
            <person name="Caballero-Perez J."/>
            <person name="Catarino B."/>
            <person name="Chen F."/>
            <person name="Chiyoda S."/>
            <person name="Chovatia M."/>
            <person name="Davies K."/>
            <person name="Delmans M."/>
            <person name="Demura T."/>
            <person name="Dierschke T."/>
            <person name="Dolan L."/>
            <person name="Dorantes-Acosta A."/>
            <person name="Eklund D."/>
            <person name="Florent S."/>
            <person name="Flores-Sandoval E."/>
            <person name="Fujiyama A."/>
            <person name="Fukuzawa H."/>
            <person name="Galik B."/>
            <person name="Grimanelli D."/>
            <person name="Grimwood J."/>
            <person name="Grossniklaus U."/>
            <person name="Hamada T."/>
            <person name="Haseloff J."/>
            <person name="Hetherington A."/>
            <person name="Higo A."/>
            <person name="Hirakawa Y."/>
            <person name="Hundley H."/>
            <person name="Ikeda Y."/>
            <person name="Inoue K."/>
            <person name="Inoue S."/>
            <person name="Ishida S."/>
            <person name="Jia Q."/>
            <person name="Kakita M."/>
            <person name="Kanazawa T."/>
            <person name="Kawai Y."/>
            <person name="Kawashima T."/>
            <person name="Kennedy M."/>
            <person name="Kinose K."/>
            <person name="Kinoshita T."/>
            <person name="Kohara Y."/>
            <person name="Koide E."/>
            <person name="Komatsu K."/>
            <person name="Kopischke S."/>
            <person name="Kubo M."/>
            <person name="Kyozuka J."/>
            <person name="Lagercrantz U."/>
            <person name="Lin S."/>
            <person name="Lindquist E."/>
            <person name="Lipzen A."/>
            <person name="Lu C."/>
            <person name="Luna E."/>
            <person name="Martienssen R."/>
            <person name="Minamino N."/>
            <person name="Mizutani M."/>
            <person name="Mizutani M."/>
            <person name="Mochizuki N."/>
            <person name="Monte I."/>
            <person name="Mosher R."/>
            <person name="Nagasaki H."/>
            <person name="Nakagami H."/>
            <person name="Naramoto S."/>
            <person name="Nishitani K."/>
            <person name="Ohtani M."/>
            <person name="Okamoto T."/>
            <person name="Okumura M."/>
            <person name="Phillips J."/>
            <person name="Pollak B."/>
            <person name="Reinders A."/>
            <person name="Roevekamp M."/>
            <person name="Sano R."/>
            <person name="Sawa S."/>
            <person name="Schmid M."/>
            <person name="Shirakawa M."/>
            <person name="Solano R."/>
            <person name="Spunde A."/>
            <person name="Suetsugu N."/>
            <person name="Sugano S."/>
            <person name="Sugiyama A."/>
            <person name="Sun R."/>
            <person name="Suzuki Y."/>
            <person name="Takenaka M."/>
            <person name="Takezawa D."/>
            <person name="Tomogane H."/>
            <person name="Tsuzuki M."/>
            <person name="Ueda T."/>
            <person name="Umeda M."/>
            <person name="Ward J."/>
            <person name="Watanabe Y."/>
            <person name="Yazaki K."/>
            <person name="Yokoyama R."/>
            <person name="Yoshitake Y."/>
            <person name="Yotsui I."/>
            <person name="Zachgo S."/>
            <person name="Schmutz J."/>
        </authorList>
    </citation>
    <scope>NUCLEOTIDE SEQUENCE [LARGE SCALE GENOMIC DNA]</scope>
</reference>
<dbReference type="PANTHER" id="PTHR31286">
    <property type="entry name" value="GLYCINE-RICH CELL WALL STRUCTURAL PROTEIN 1.8-LIKE"/>
    <property type="match status" value="1"/>
</dbReference>